<evidence type="ECO:0000313" key="2">
    <source>
        <dbReference type="EMBL" id="TGZ51905.1"/>
    </source>
</evidence>
<dbReference type="STRING" id="300112.A0A4S2KQ23"/>
<proteinExistence type="predicted"/>
<evidence type="ECO:0000256" key="1">
    <source>
        <dbReference type="SAM" id="MobiDB-lite"/>
    </source>
</evidence>
<protein>
    <submittedName>
        <fullName evidence="2">Uncharacterized protein</fullName>
    </submittedName>
</protein>
<dbReference type="EMBL" id="QBLH01001418">
    <property type="protein sequence ID" value="TGZ51905.1"/>
    <property type="molecule type" value="Genomic_DNA"/>
</dbReference>
<sequence length="182" mass="21045">MGFDDFHHASRRRKCPELPRRETQTQVCNHRSIKSQKKPEETSAENVANRKRATGRSRETMKGFAGWRNITTRTRRKGAPDESSLAWLPPLEAGKWRFTDVLRNYVPFSQITVRRSDNVALPGLCARDARLTYLRTDKRSKGMERPDAGGEGQKHLPKKYPRQDRQRAKRALNYRAITITAL</sequence>
<reference evidence="2 3" key="1">
    <citation type="journal article" date="2019" name="Philos. Trans. R. Soc. Lond., B, Biol. Sci.">
        <title>Ant behaviour and brain gene expression of defending hosts depend on the ecological success of the intruding social parasite.</title>
        <authorList>
            <person name="Kaur R."/>
            <person name="Stoldt M."/>
            <person name="Jongepier E."/>
            <person name="Feldmeyer B."/>
            <person name="Menzel F."/>
            <person name="Bornberg-Bauer E."/>
            <person name="Foitzik S."/>
        </authorList>
    </citation>
    <scope>NUCLEOTIDE SEQUENCE [LARGE SCALE GENOMIC DNA]</scope>
    <source>
        <tissue evidence="2">Whole body</tissue>
    </source>
</reference>
<gene>
    <name evidence="2" type="ORF">DBV15_05565</name>
</gene>
<organism evidence="2 3">
    <name type="scientific">Temnothorax longispinosus</name>
    <dbReference type="NCBI Taxonomy" id="300112"/>
    <lineage>
        <taxon>Eukaryota</taxon>
        <taxon>Metazoa</taxon>
        <taxon>Ecdysozoa</taxon>
        <taxon>Arthropoda</taxon>
        <taxon>Hexapoda</taxon>
        <taxon>Insecta</taxon>
        <taxon>Pterygota</taxon>
        <taxon>Neoptera</taxon>
        <taxon>Endopterygota</taxon>
        <taxon>Hymenoptera</taxon>
        <taxon>Apocrita</taxon>
        <taxon>Aculeata</taxon>
        <taxon>Formicoidea</taxon>
        <taxon>Formicidae</taxon>
        <taxon>Myrmicinae</taxon>
        <taxon>Temnothorax</taxon>
    </lineage>
</organism>
<keyword evidence="3" id="KW-1185">Reference proteome</keyword>
<feature type="region of interest" description="Disordered" evidence="1">
    <location>
        <begin position="136"/>
        <end position="168"/>
    </location>
</feature>
<feature type="compositionally biased region" description="Basic and acidic residues" evidence="1">
    <location>
        <begin position="136"/>
        <end position="154"/>
    </location>
</feature>
<accession>A0A4S2KQ23</accession>
<dbReference type="Proteomes" id="UP000310200">
    <property type="component" value="Unassembled WGS sequence"/>
</dbReference>
<comment type="caution">
    <text evidence="2">The sequence shown here is derived from an EMBL/GenBank/DDBJ whole genome shotgun (WGS) entry which is preliminary data.</text>
</comment>
<feature type="region of interest" description="Disordered" evidence="1">
    <location>
        <begin position="1"/>
        <end position="60"/>
    </location>
</feature>
<dbReference type="AlphaFoldDB" id="A0A4S2KQ23"/>
<name>A0A4S2KQ23_9HYME</name>
<evidence type="ECO:0000313" key="3">
    <source>
        <dbReference type="Proteomes" id="UP000310200"/>
    </source>
</evidence>